<dbReference type="SUPFAM" id="SSF50475">
    <property type="entry name" value="FMN-binding split barrel"/>
    <property type="match status" value="1"/>
</dbReference>
<feature type="domain" description="General stress protein FMN-binding split barrel" evidence="1">
    <location>
        <begin position="16"/>
        <end position="160"/>
    </location>
</feature>
<accession>A0A238WW60</accession>
<sequence>MPHHAAKGDIMTVDKHSETFWDRLDDINSGMLGLAEDPRLVPMSHYAEPEAKVLWFITAKGTDLAKAVSDGAKPAVHVVSDAAEGLYTSIHGQLSLSNDDAKLDDLWNAVASSWFEEGKRDPDVQLMRFDLTDAEVWATGGKLSFIYEIAKSKVTGQKPDMGEHFSLTF</sequence>
<evidence type="ECO:0000259" key="1">
    <source>
        <dbReference type="Pfam" id="PF16242"/>
    </source>
</evidence>
<protein>
    <submittedName>
        <fullName evidence="2">General stress protein 26</fullName>
    </submittedName>
</protein>
<dbReference type="Pfam" id="PF16242">
    <property type="entry name" value="Pyrid_ox_like"/>
    <property type="match status" value="1"/>
</dbReference>
<dbReference type="Gene3D" id="2.30.110.10">
    <property type="entry name" value="Electron Transport, Fmn-binding Protein, Chain A"/>
    <property type="match status" value="1"/>
</dbReference>
<proteinExistence type="predicted"/>
<name>A0A238WW60_9RHOB</name>
<dbReference type="InterPro" id="IPR038725">
    <property type="entry name" value="YdaG_split_barrel_FMN-bd"/>
</dbReference>
<dbReference type="PANTHER" id="PTHR34818">
    <property type="entry name" value="PROTEIN BLI-3"/>
    <property type="match status" value="1"/>
</dbReference>
<evidence type="ECO:0000313" key="3">
    <source>
        <dbReference type="Proteomes" id="UP000198409"/>
    </source>
</evidence>
<evidence type="ECO:0000313" key="2">
    <source>
        <dbReference type="EMBL" id="SNR50865.1"/>
    </source>
</evidence>
<dbReference type="AlphaFoldDB" id="A0A238WW60"/>
<dbReference type="InterPro" id="IPR052917">
    <property type="entry name" value="Stress-Dev_Protein"/>
</dbReference>
<dbReference type="EMBL" id="FZNM01000006">
    <property type="protein sequence ID" value="SNR50865.1"/>
    <property type="molecule type" value="Genomic_DNA"/>
</dbReference>
<dbReference type="Proteomes" id="UP000198409">
    <property type="component" value="Unassembled WGS sequence"/>
</dbReference>
<gene>
    <name evidence="2" type="ORF">SAMN06265378_106149</name>
</gene>
<organism evidence="2 3">
    <name type="scientific">Paracoccus sediminis</name>
    <dbReference type="NCBI Taxonomy" id="1214787"/>
    <lineage>
        <taxon>Bacteria</taxon>
        <taxon>Pseudomonadati</taxon>
        <taxon>Pseudomonadota</taxon>
        <taxon>Alphaproteobacteria</taxon>
        <taxon>Rhodobacterales</taxon>
        <taxon>Paracoccaceae</taxon>
        <taxon>Paracoccus</taxon>
    </lineage>
</organism>
<reference evidence="3" key="1">
    <citation type="submission" date="2017-06" db="EMBL/GenBank/DDBJ databases">
        <authorList>
            <person name="Varghese N."/>
            <person name="Submissions S."/>
        </authorList>
    </citation>
    <scope>NUCLEOTIDE SEQUENCE [LARGE SCALE GENOMIC DNA]</scope>
    <source>
        <strain evidence="3">DSM 26170</strain>
    </source>
</reference>
<dbReference type="InterPro" id="IPR012349">
    <property type="entry name" value="Split_barrel_FMN-bd"/>
</dbReference>
<dbReference type="PANTHER" id="PTHR34818:SF1">
    <property type="entry name" value="PROTEIN BLI-3"/>
    <property type="match status" value="1"/>
</dbReference>